<organism evidence="1 2">
    <name type="scientific">Candidatus Viridilinea halotolerans</name>
    <dbReference type="NCBI Taxonomy" id="2491704"/>
    <lineage>
        <taxon>Bacteria</taxon>
        <taxon>Bacillati</taxon>
        <taxon>Chloroflexota</taxon>
        <taxon>Chloroflexia</taxon>
        <taxon>Chloroflexales</taxon>
        <taxon>Chloroflexineae</taxon>
        <taxon>Oscillochloridaceae</taxon>
        <taxon>Candidatus Viridilinea</taxon>
    </lineage>
</organism>
<comment type="caution">
    <text evidence="1">The sequence shown here is derived from an EMBL/GenBank/DDBJ whole genome shotgun (WGS) entry which is preliminary data.</text>
</comment>
<accession>A0A426TXD8</accession>
<evidence type="ECO:0000313" key="1">
    <source>
        <dbReference type="EMBL" id="RRR70407.1"/>
    </source>
</evidence>
<gene>
    <name evidence="1" type="ORF">EI684_13370</name>
</gene>
<dbReference type="EMBL" id="RSAS01000525">
    <property type="protein sequence ID" value="RRR70407.1"/>
    <property type="molecule type" value="Genomic_DNA"/>
</dbReference>
<reference evidence="1 2" key="1">
    <citation type="submission" date="2018-12" db="EMBL/GenBank/DDBJ databases">
        <title>Genome Sequence of Candidatus Viridilinea halotolerans isolated from saline sulfide-rich spring.</title>
        <authorList>
            <person name="Grouzdev D.S."/>
            <person name="Burganskaya E.I."/>
            <person name="Krutkina M.S."/>
            <person name="Sukhacheva M.V."/>
            <person name="Gorlenko V.M."/>
        </authorList>
    </citation>
    <scope>NUCLEOTIDE SEQUENCE [LARGE SCALE GENOMIC DNA]</scope>
    <source>
        <strain evidence="1">Chok-6</strain>
    </source>
</reference>
<dbReference type="AlphaFoldDB" id="A0A426TXD8"/>
<proteinExistence type="predicted"/>
<protein>
    <submittedName>
        <fullName evidence="1">Uncharacterized protein</fullName>
    </submittedName>
</protein>
<name>A0A426TXD8_9CHLR</name>
<sequence>MTTTSDYVICLSVRDFCAALRDGLAETCYAQVTSHPVRFHGIAMEERQRLILSASVTISYPNERLIYAASVDLDHCSLLGSDAEQARLRAAMQDRTDTLLGHLREWFGSWGIAMRQGIRLVPGLWDDLVRFNACPDLWRLVNSDPHDPHARRVEWLDMPLSSDVARLA</sequence>
<dbReference type="Proteomes" id="UP000280307">
    <property type="component" value="Unassembled WGS sequence"/>
</dbReference>
<evidence type="ECO:0000313" key="2">
    <source>
        <dbReference type="Proteomes" id="UP000280307"/>
    </source>
</evidence>